<dbReference type="OrthoDB" id="5395390at2759"/>
<sequence>MVRPSRQPASTSSKSRRSGRPATPKASRSRPNTASPKSKRSPPKKTAPPPPDPGVIPDWCDPRISLRCWENIFSYAFNDGGSTGWLLNVATTCKVFAEAAISALYRCPTLAHPAKAKKLAALLQRPETETLFNYRAKIEELQLEINVANAAIMGQLIQPSYRLRELTVYTTLDQPPYRALNTPSRWKYPVELFEALFPAPADTELGQYKTFPTRLTAWEWSGRFIGGHVPDLDAIASIHSTPSFISLERISFTNFQLPSLFLQARRQTEASQMETIQKDREVVASISRAINALPELKSLCFESSTAMNNDLLPQLPKNLVKLELINCWEVNSTDFAPFLKTHGSHMRILKLHHNQSLDLAFLTSLAESCPELHELNMNLSYYKLHDSIDDSDPMYDYALLPYQVPTWPSTLRAIVVENIRKWDLEAAEMFLNSILDRAQHLPHLRVLSIKTMLDIPWQRRATLRIEWKEKMEDVFLRRSEPPLAFYSLRKPAALASSSAARINEDNDRKRKEPPSLAIRRSSRVPTVEDAPRVNKRQASSRRANRPSYRDLDTDEDDNDTDDDEEGYDSSPTSDESDHQPSPPEAPQAIQGMCRVVNILFDNQKVRELQYGMEDFRSDEDTDEEEDWDGDEDDEDDRVIQF</sequence>
<accession>A0A0A1TGG5</accession>
<reference evidence="2 3" key="1">
    <citation type="journal article" date="2015" name="Genome Announc.">
        <title>Draft Genome Sequence and Gene Annotation of the Entomopathogenic Fungus Verticillium hemipterigenum.</title>
        <authorList>
            <person name="Horn F."/>
            <person name="Habel A."/>
            <person name="Scharf D.H."/>
            <person name="Dworschak J."/>
            <person name="Brakhage A.A."/>
            <person name="Guthke R."/>
            <person name="Hertweck C."/>
            <person name="Linde J."/>
        </authorList>
    </citation>
    <scope>NUCLEOTIDE SEQUENCE [LARGE SCALE GENOMIC DNA]</scope>
</reference>
<proteinExistence type="predicted"/>
<dbReference type="PANTHER" id="PTHR34755:SF4">
    <property type="entry name" value="F-BOX DOMAIN-CONTAINING PROTEIN"/>
    <property type="match status" value="1"/>
</dbReference>
<gene>
    <name evidence="2" type="ORF">VHEMI04493</name>
</gene>
<feature type="compositionally biased region" description="Basic residues" evidence="1">
    <location>
        <begin position="533"/>
        <end position="544"/>
    </location>
</feature>
<evidence type="ECO:0000313" key="3">
    <source>
        <dbReference type="Proteomes" id="UP000039046"/>
    </source>
</evidence>
<dbReference type="InterPro" id="IPR052109">
    <property type="entry name" value="SRRM_Domain-Containing"/>
</dbReference>
<name>A0A0A1TGG5_9HYPO</name>
<feature type="compositionally biased region" description="Pro residues" evidence="1">
    <location>
        <begin position="45"/>
        <end position="54"/>
    </location>
</feature>
<dbReference type="Proteomes" id="UP000039046">
    <property type="component" value="Unassembled WGS sequence"/>
</dbReference>
<evidence type="ECO:0000313" key="2">
    <source>
        <dbReference type="EMBL" id="CEJ87719.1"/>
    </source>
</evidence>
<organism evidence="2 3">
    <name type="scientific">[Torrubiella] hemipterigena</name>
    <dbReference type="NCBI Taxonomy" id="1531966"/>
    <lineage>
        <taxon>Eukaryota</taxon>
        <taxon>Fungi</taxon>
        <taxon>Dikarya</taxon>
        <taxon>Ascomycota</taxon>
        <taxon>Pezizomycotina</taxon>
        <taxon>Sordariomycetes</taxon>
        <taxon>Hypocreomycetidae</taxon>
        <taxon>Hypocreales</taxon>
        <taxon>Clavicipitaceae</taxon>
        <taxon>Clavicipitaceae incertae sedis</taxon>
        <taxon>'Torrubiella' clade</taxon>
    </lineage>
</organism>
<feature type="compositionally biased region" description="Basic and acidic residues" evidence="1">
    <location>
        <begin position="502"/>
        <end position="513"/>
    </location>
</feature>
<dbReference type="PANTHER" id="PTHR34755">
    <property type="entry name" value="SERINE/ARGININE REPETITIVE MATRIX PROTEIN 3-RELATED"/>
    <property type="match status" value="1"/>
</dbReference>
<feature type="region of interest" description="Disordered" evidence="1">
    <location>
        <begin position="496"/>
        <end position="590"/>
    </location>
</feature>
<feature type="compositionally biased region" description="Acidic residues" evidence="1">
    <location>
        <begin position="616"/>
        <end position="641"/>
    </location>
</feature>
<feature type="compositionally biased region" description="Acidic residues" evidence="1">
    <location>
        <begin position="552"/>
        <end position="567"/>
    </location>
</feature>
<feature type="region of interest" description="Disordered" evidence="1">
    <location>
        <begin position="1"/>
        <end position="56"/>
    </location>
</feature>
<dbReference type="Gene3D" id="3.80.10.10">
    <property type="entry name" value="Ribonuclease Inhibitor"/>
    <property type="match status" value="1"/>
</dbReference>
<feature type="region of interest" description="Disordered" evidence="1">
    <location>
        <begin position="610"/>
        <end position="641"/>
    </location>
</feature>
<keyword evidence="3" id="KW-1185">Reference proteome</keyword>
<protein>
    <submittedName>
        <fullName evidence="2">Uncharacterized protein</fullName>
    </submittedName>
</protein>
<dbReference type="HOGENOM" id="CLU_019222_0_0_1"/>
<dbReference type="STRING" id="1531966.A0A0A1TGG5"/>
<dbReference type="InterPro" id="IPR032675">
    <property type="entry name" value="LRR_dom_sf"/>
</dbReference>
<evidence type="ECO:0000256" key="1">
    <source>
        <dbReference type="SAM" id="MobiDB-lite"/>
    </source>
</evidence>
<dbReference type="AlphaFoldDB" id="A0A0A1TGG5"/>
<dbReference type="SUPFAM" id="SSF52047">
    <property type="entry name" value="RNI-like"/>
    <property type="match status" value="1"/>
</dbReference>
<dbReference type="EMBL" id="CDHN01000002">
    <property type="protein sequence ID" value="CEJ87719.1"/>
    <property type="molecule type" value="Genomic_DNA"/>
</dbReference>